<protein>
    <submittedName>
        <fullName evidence="1">Uncharacterized protein</fullName>
    </submittedName>
</protein>
<dbReference type="AlphaFoldDB" id="A0AB33R5Z5"/>
<accession>A0AB33R5Z5</accession>
<reference evidence="1 2" key="1">
    <citation type="submission" date="2012-05" db="EMBL/GenBank/DDBJ databases">
        <title>Complete genome sequence of a Streptococcus dysgalactiae subsp. equisimilis strain possessing Lancefield's group A antigen.</title>
        <authorList>
            <person name="Luetticken R."/>
            <person name="Bruellhoff K."/>
            <person name="Van der Linden M."/>
            <person name="Peltroche-Llacsahuanga H."/>
            <person name="Blom J."/>
            <person name="Weber-Lehmann J."/>
            <person name="Ferretti J.J."/>
            <person name="McShan W.M."/>
        </authorList>
    </citation>
    <scope>NUCLEOTIDE SEQUENCE [LARGE SCALE GENOMIC DNA]</scope>
    <source>
        <strain evidence="1 2">AC-2713</strain>
    </source>
</reference>
<dbReference type="Proteomes" id="UP000009215">
    <property type="component" value="Chromosome"/>
</dbReference>
<name>A0AB33R5Z5_STREQ</name>
<dbReference type="KEGG" id="sdc:SDSE_0649"/>
<proteinExistence type="predicted"/>
<sequence length="32" mass="3818">MKALSRKLAYHLNFRIPRRTETGVIKRKKASF</sequence>
<evidence type="ECO:0000313" key="1">
    <source>
        <dbReference type="EMBL" id="CCI62147.1"/>
    </source>
</evidence>
<organism evidence="1 2">
    <name type="scientific">Streptococcus dysgalactiae subsp. equisimilis AC-2713</name>
    <dbReference type="NCBI Taxonomy" id="759913"/>
    <lineage>
        <taxon>Bacteria</taxon>
        <taxon>Bacillati</taxon>
        <taxon>Bacillota</taxon>
        <taxon>Bacilli</taxon>
        <taxon>Lactobacillales</taxon>
        <taxon>Streptococcaceae</taxon>
        <taxon>Streptococcus</taxon>
    </lineage>
</organism>
<dbReference type="EMBL" id="HE858529">
    <property type="protein sequence ID" value="CCI62147.1"/>
    <property type="molecule type" value="Genomic_DNA"/>
</dbReference>
<evidence type="ECO:0000313" key="2">
    <source>
        <dbReference type="Proteomes" id="UP000009215"/>
    </source>
</evidence>
<gene>
    <name evidence="1" type="ORF">SDSE_0649</name>
</gene>